<dbReference type="AlphaFoldDB" id="A0A934K8P6"/>
<accession>A0A934K8P6</accession>
<dbReference type="EMBL" id="JAEKNQ010000020">
    <property type="protein sequence ID" value="MBJ7602532.1"/>
    <property type="molecule type" value="Genomic_DNA"/>
</dbReference>
<dbReference type="Gene3D" id="3.40.50.450">
    <property type="match status" value="1"/>
</dbReference>
<comment type="caution">
    <text evidence="1">The sequence shown here is derived from an EMBL/GenBank/DDBJ whole genome shotgun (WGS) entry which is preliminary data.</text>
</comment>
<protein>
    <recommendedName>
        <fullName evidence="3">DUF2493 domain-containing protein</fullName>
    </recommendedName>
</protein>
<evidence type="ECO:0008006" key="3">
    <source>
        <dbReference type="Google" id="ProtNLM"/>
    </source>
</evidence>
<sequence>MTAAQRVGIVGSRHYPDLDRVASYVRELPRAASLVTGSASGVDATAARTARERGLPVKVLAASFEEARDAEAAASRNQRLVGAVDVLVAFWDGASSGTRRTIERALDSGKEVHVLTLGSPHSDAR</sequence>
<dbReference type="Proteomes" id="UP000620075">
    <property type="component" value="Unassembled WGS sequence"/>
</dbReference>
<dbReference type="RefSeq" id="WP_338177106.1">
    <property type="nucleotide sequence ID" value="NZ_JAEKNQ010000020.1"/>
</dbReference>
<reference evidence="1 2" key="1">
    <citation type="submission" date="2020-10" db="EMBL/GenBank/DDBJ databases">
        <title>Ca. Dormibacterota MAGs.</title>
        <authorList>
            <person name="Montgomery K."/>
        </authorList>
    </citation>
    <scope>NUCLEOTIDE SEQUENCE [LARGE SCALE GENOMIC DNA]</scope>
    <source>
        <strain evidence="1">SC8811_S16_3</strain>
    </source>
</reference>
<organism evidence="1 2">
    <name type="scientific">Candidatus Dormiibacter inghamiae</name>
    <dbReference type="NCBI Taxonomy" id="3127013"/>
    <lineage>
        <taxon>Bacteria</taxon>
        <taxon>Bacillati</taxon>
        <taxon>Candidatus Dormiibacterota</taxon>
        <taxon>Candidatus Dormibacteria</taxon>
        <taxon>Candidatus Dormibacterales</taxon>
        <taxon>Candidatus Dormibacteraceae</taxon>
        <taxon>Candidatus Dormiibacter</taxon>
    </lineage>
</organism>
<gene>
    <name evidence="1" type="ORF">JF888_04965</name>
</gene>
<evidence type="ECO:0000313" key="2">
    <source>
        <dbReference type="Proteomes" id="UP000620075"/>
    </source>
</evidence>
<dbReference type="SUPFAM" id="SSF102405">
    <property type="entry name" value="MCP/YpsA-like"/>
    <property type="match status" value="1"/>
</dbReference>
<evidence type="ECO:0000313" key="1">
    <source>
        <dbReference type="EMBL" id="MBJ7602532.1"/>
    </source>
</evidence>
<name>A0A934K8P6_9BACT</name>
<proteinExistence type="predicted"/>